<dbReference type="PANTHER" id="PTHR33964">
    <property type="entry name" value="RE45066P-RELATED"/>
    <property type="match status" value="1"/>
</dbReference>
<accession>A0AAE1U964</accession>
<protein>
    <submittedName>
        <fullName evidence="2">Uncharacterized protein</fullName>
    </submittedName>
</protein>
<dbReference type="AlphaFoldDB" id="A0AAE1U964"/>
<gene>
    <name evidence="2" type="ORF">Pmani_013611</name>
</gene>
<feature type="chain" id="PRO_5042119802" evidence="1">
    <location>
        <begin position="17"/>
        <end position="124"/>
    </location>
</feature>
<organism evidence="2 3">
    <name type="scientific">Petrolisthes manimaculis</name>
    <dbReference type="NCBI Taxonomy" id="1843537"/>
    <lineage>
        <taxon>Eukaryota</taxon>
        <taxon>Metazoa</taxon>
        <taxon>Ecdysozoa</taxon>
        <taxon>Arthropoda</taxon>
        <taxon>Crustacea</taxon>
        <taxon>Multicrustacea</taxon>
        <taxon>Malacostraca</taxon>
        <taxon>Eumalacostraca</taxon>
        <taxon>Eucarida</taxon>
        <taxon>Decapoda</taxon>
        <taxon>Pleocyemata</taxon>
        <taxon>Anomura</taxon>
        <taxon>Galatheoidea</taxon>
        <taxon>Porcellanidae</taxon>
        <taxon>Petrolisthes</taxon>
    </lineage>
</organism>
<keyword evidence="1" id="KW-0732">Signal</keyword>
<reference evidence="2" key="1">
    <citation type="submission" date="2023-11" db="EMBL/GenBank/DDBJ databases">
        <title>Genome assemblies of two species of porcelain crab, Petrolisthes cinctipes and Petrolisthes manimaculis (Anomura: Porcellanidae).</title>
        <authorList>
            <person name="Angst P."/>
        </authorList>
    </citation>
    <scope>NUCLEOTIDE SEQUENCE</scope>
    <source>
        <strain evidence="2">PB745_02</strain>
        <tissue evidence="2">Gill</tissue>
    </source>
</reference>
<evidence type="ECO:0000313" key="3">
    <source>
        <dbReference type="Proteomes" id="UP001292094"/>
    </source>
</evidence>
<feature type="signal peptide" evidence="1">
    <location>
        <begin position="1"/>
        <end position="16"/>
    </location>
</feature>
<comment type="caution">
    <text evidence="2">The sequence shown here is derived from an EMBL/GenBank/DDBJ whole genome shotgun (WGS) entry which is preliminary data.</text>
</comment>
<proteinExistence type="predicted"/>
<name>A0AAE1U964_9EUCA</name>
<dbReference type="PANTHER" id="PTHR33964:SF2">
    <property type="entry name" value="IP09356P"/>
    <property type="match status" value="1"/>
</dbReference>
<keyword evidence="3" id="KW-1185">Reference proteome</keyword>
<dbReference type="Proteomes" id="UP001292094">
    <property type="component" value="Unassembled WGS sequence"/>
</dbReference>
<dbReference type="EMBL" id="JAWZYT010001138">
    <property type="protein sequence ID" value="KAK4315138.1"/>
    <property type="molecule type" value="Genomic_DNA"/>
</dbReference>
<evidence type="ECO:0000313" key="2">
    <source>
        <dbReference type="EMBL" id="KAK4315138.1"/>
    </source>
</evidence>
<evidence type="ECO:0000256" key="1">
    <source>
        <dbReference type="SAM" id="SignalP"/>
    </source>
</evidence>
<sequence length="124" mass="13667">MEALLLIILIVGAGEGVTQCINKTELDACLGKIAPQMPRSGLPVNKEELGTMCRAFKGGMRCVDGYTAQCLSKVERAGLEEHLKGARSTLAFLCDDPVFQKEYLSHASCIRDIQEDWDRCHQPL</sequence>